<reference evidence="1 2" key="1">
    <citation type="submission" date="2016-04" db="EMBL/GenBank/DDBJ databases">
        <title>Complete genome sequence of natural rubber-degrading, novel Gram-negative bacterium, Rhizobacter gummiphilus strain NS21.</title>
        <authorList>
            <person name="Tabata M."/>
            <person name="Kasai D."/>
            <person name="Fukuda M."/>
        </authorList>
    </citation>
    <scope>NUCLEOTIDE SEQUENCE [LARGE SCALE GENOMIC DNA]</scope>
    <source>
        <strain evidence="1 2">NS21</strain>
    </source>
</reference>
<evidence type="ECO:0000313" key="1">
    <source>
        <dbReference type="EMBL" id="ARN21819.1"/>
    </source>
</evidence>
<dbReference type="EMBL" id="CP015118">
    <property type="protein sequence ID" value="ARN21819.1"/>
    <property type="molecule type" value="Genomic_DNA"/>
</dbReference>
<name>A0A1W6LC37_9BURK</name>
<protein>
    <submittedName>
        <fullName evidence="1">Uncharacterized protein</fullName>
    </submittedName>
</protein>
<gene>
    <name evidence="1" type="ORF">A4W93_19025</name>
</gene>
<dbReference type="STRING" id="946333.A4W93_19025"/>
<organism evidence="1 2">
    <name type="scientific">Piscinibacter gummiphilus</name>
    <dbReference type="NCBI Taxonomy" id="946333"/>
    <lineage>
        <taxon>Bacteria</taxon>
        <taxon>Pseudomonadati</taxon>
        <taxon>Pseudomonadota</taxon>
        <taxon>Betaproteobacteria</taxon>
        <taxon>Burkholderiales</taxon>
        <taxon>Sphaerotilaceae</taxon>
        <taxon>Piscinibacter</taxon>
    </lineage>
</organism>
<sequence length="81" mass="8944">MILHSFNGSTSAPSGCKPEDNYWLLVGQSGTALEPTNERSRVLVKFDVSVVGLGLHCHNPVENTLLILEGDLRDVEWKQHS</sequence>
<dbReference type="AlphaFoldDB" id="A0A1W6LC37"/>
<dbReference type="Proteomes" id="UP000193427">
    <property type="component" value="Chromosome"/>
</dbReference>
<keyword evidence="2" id="KW-1185">Reference proteome</keyword>
<evidence type="ECO:0000313" key="2">
    <source>
        <dbReference type="Proteomes" id="UP000193427"/>
    </source>
</evidence>
<dbReference type="KEGG" id="rgu:A4W93_19025"/>
<proteinExistence type="predicted"/>
<accession>A0A1W6LC37</accession>